<feature type="signal peptide" evidence="1">
    <location>
        <begin position="1"/>
        <end position="23"/>
    </location>
</feature>
<dbReference type="EMBL" id="CAMPGE010017447">
    <property type="protein sequence ID" value="CAI2375931.1"/>
    <property type="molecule type" value="Genomic_DNA"/>
</dbReference>
<reference evidence="2" key="1">
    <citation type="submission" date="2023-07" db="EMBL/GenBank/DDBJ databases">
        <authorList>
            <consortium name="AG Swart"/>
            <person name="Singh M."/>
            <person name="Singh A."/>
            <person name="Seah K."/>
            <person name="Emmerich C."/>
        </authorList>
    </citation>
    <scope>NUCLEOTIDE SEQUENCE</scope>
    <source>
        <strain evidence="2">DP1</strain>
    </source>
</reference>
<proteinExistence type="predicted"/>
<keyword evidence="3" id="KW-1185">Reference proteome</keyword>
<dbReference type="AlphaFoldDB" id="A0AAD1XNB8"/>
<name>A0AAD1XNB8_EUPCR</name>
<evidence type="ECO:0000313" key="3">
    <source>
        <dbReference type="Proteomes" id="UP001295684"/>
    </source>
</evidence>
<evidence type="ECO:0000256" key="1">
    <source>
        <dbReference type="SAM" id="SignalP"/>
    </source>
</evidence>
<keyword evidence="1" id="KW-0732">Signal</keyword>
<gene>
    <name evidence="2" type="ORF">ECRASSUSDP1_LOCUS17298</name>
</gene>
<dbReference type="Proteomes" id="UP001295684">
    <property type="component" value="Unassembled WGS sequence"/>
</dbReference>
<organism evidence="2 3">
    <name type="scientific">Euplotes crassus</name>
    <dbReference type="NCBI Taxonomy" id="5936"/>
    <lineage>
        <taxon>Eukaryota</taxon>
        <taxon>Sar</taxon>
        <taxon>Alveolata</taxon>
        <taxon>Ciliophora</taxon>
        <taxon>Intramacronucleata</taxon>
        <taxon>Spirotrichea</taxon>
        <taxon>Hypotrichia</taxon>
        <taxon>Euplotida</taxon>
        <taxon>Euplotidae</taxon>
        <taxon>Moneuplotes</taxon>
    </lineage>
</organism>
<sequence length="247" mass="25607">MKTLILLAIAVAITIATTTTTLAESGSYKFTIKFSQNSSNTSNSDIALGLTVGSTTAPMTSSYYASGACVNVATSNYQLTTASTTLKGFGIEWQCHSTCISLAAVYNSVTFYAGADWAQSTGHVVFSQSSLTSVSSPLGFYSNNSTAKTVSYTFTALTPTQLASSVYMPNQTETWYVRCFARFNNAGSANLASGVSDLASILGNGKNLSLSQSLTSSSSGCPDLTSSGYMPAFATLAGAVSLCASFL</sequence>
<feature type="chain" id="PRO_5042179713" evidence="1">
    <location>
        <begin position="24"/>
        <end position="247"/>
    </location>
</feature>
<comment type="caution">
    <text evidence="2">The sequence shown here is derived from an EMBL/GenBank/DDBJ whole genome shotgun (WGS) entry which is preliminary data.</text>
</comment>
<protein>
    <submittedName>
        <fullName evidence="2">Uncharacterized protein</fullName>
    </submittedName>
</protein>
<accession>A0AAD1XNB8</accession>
<evidence type="ECO:0000313" key="2">
    <source>
        <dbReference type="EMBL" id="CAI2375931.1"/>
    </source>
</evidence>